<name>A0A6G8AVB4_9ENTE</name>
<proteinExistence type="predicted"/>
<feature type="transmembrane region" description="Helical" evidence="1">
    <location>
        <begin position="12"/>
        <end position="34"/>
    </location>
</feature>
<gene>
    <name evidence="2" type="ORF">G7082_10325</name>
</gene>
<evidence type="ECO:0000256" key="1">
    <source>
        <dbReference type="SAM" id="Phobius"/>
    </source>
</evidence>
<keyword evidence="3" id="KW-1185">Reference proteome</keyword>
<evidence type="ECO:0000313" key="3">
    <source>
        <dbReference type="Proteomes" id="UP000501747"/>
    </source>
</evidence>
<dbReference type="Proteomes" id="UP000501747">
    <property type="component" value="Chromosome"/>
</dbReference>
<keyword evidence="1" id="KW-0812">Transmembrane</keyword>
<dbReference type="KEGG" id="vhy:G7082_10325"/>
<accession>A0A6G8AVB4</accession>
<reference evidence="2 3" key="1">
    <citation type="submission" date="2020-03" db="EMBL/GenBank/DDBJ databases">
        <title>Vagococcus sp. nov., isolated from beetles.</title>
        <authorList>
            <person name="Hyun D.-W."/>
            <person name="Bae J.-W."/>
        </authorList>
    </citation>
    <scope>NUCLEOTIDE SEQUENCE [LARGE SCALE GENOMIC DNA]</scope>
    <source>
        <strain evidence="2 3">HDW17B</strain>
    </source>
</reference>
<sequence>MKKQRLITIWGDIVGVIDLIKALFISIGLTMGLYMLADKNSPTQQLFFGLLGAMIAFTLNSFFIKPKRKLKPEEITKETTHDN</sequence>
<organism evidence="2 3">
    <name type="scientific">Vagococcus hydrophili</name>
    <dbReference type="NCBI Taxonomy" id="2714947"/>
    <lineage>
        <taxon>Bacteria</taxon>
        <taxon>Bacillati</taxon>
        <taxon>Bacillota</taxon>
        <taxon>Bacilli</taxon>
        <taxon>Lactobacillales</taxon>
        <taxon>Enterococcaceae</taxon>
        <taxon>Vagococcus</taxon>
    </lineage>
</organism>
<dbReference type="AlphaFoldDB" id="A0A6G8AVB4"/>
<dbReference type="RefSeq" id="WP_166035007.1">
    <property type="nucleotide sequence ID" value="NZ_CP049887.1"/>
</dbReference>
<dbReference type="EMBL" id="CP049887">
    <property type="protein sequence ID" value="QIL48875.1"/>
    <property type="molecule type" value="Genomic_DNA"/>
</dbReference>
<keyword evidence="1" id="KW-1133">Transmembrane helix</keyword>
<keyword evidence="1" id="KW-0472">Membrane</keyword>
<protein>
    <submittedName>
        <fullName evidence="2">Uncharacterized protein</fullName>
    </submittedName>
</protein>
<evidence type="ECO:0000313" key="2">
    <source>
        <dbReference type="EMBL" id="QIL48875.1"/>
    </source>
</evidence>
<feature type="transmembrane region" description="Helical" evidence="1">
    <location>
        <begin position="46"/>
        <end position="64"/>
    </location>
</feature>